<feature type="region of interest" description="Disordered" evidence="1">
    <location>
        <begin position="22"/>
        <end position="63"/>
    </location>
</feature>
<protein>
    <recommendedName>
        <fullName evidence="4">Lipoprotein</fullName>
    </recommendedName>
</protein>
<feature type="region of interest" description="Disordered" evidence="1">
    <location>
        <begin position="208"/>
        <end position="238"/>
    </location>
</feature>
<organism evidence="2 3">
    <name type="scientific">Ruminococcus flavefaciens</name>
    <dbReference type="NCBI Taxonomy" id="1265"/>
    <lineage>
        <taxon>Bacteria</taxon>
        <taxon>Bacillati</taxon>
        <taxon>Bacillota</taxon>
        <taxon>Clostridia</taxon>
        <taxon>Eubacteriales</taxon>
        <taxon>Oscillospiraceae</taxon>
        <taxon>Ruminococcus</taxon>
    </lineage>
</organism>
<evidence type="ECO:0008006" key="4">
    <source>
        <dbReference type="Google" id="ProtNLM"/>
    </source>
</evidence>
<sequence>MKKGLYTFTAFMMALTLVGCGADKDKGSDKDSKSAKTTTASDEKKDSKKSDKSDDDIKLDTSAPDIKEYAGEYKKNGHGLWGDYPDELDPKALEETLKNDPMTISEDGILHFCGKDYKLIPEGTKEGSHIYSVEGSTFDFKSFCKPAKGVFSTPKCVDKDYEGIVYFVDEEMHMTVNDEDVPYNDFKIYLTANGDETCSEYISFDLKGDDDDDDWSFDWDDEDDDNIKITFGDEDTEE</sequence>
<evidence type="ECO:0000313" key="3">
    <source>
        <dbReference type="Proteomes" id="UP000184394"/>
    </source>
</evidence>
<feature type="compositionally biased region" description="Basic and acidic residues" evidence="1">
    <location>
        <begin position="22"/>
        <end position="34"/>
    </location>
</feature>
<accession>A0A1M7GGF6</accession>
<feature type="compositionally biased region" description="Acidic residues" evidence="1">
    <location>
        <begin position="208"/>
        <end position="225"/>
    </location>
</feature>
<name>A0A1M7GGF6_RUMFL</name>
<gene>
    <name evidence="2" type="ORF">SAMN04487860_101289</name>
</gene>
<dbReference type="AlphaFoldDB" id="A0A1M7GGF6"/>
<dbReference type="PROSITE" id="PS51257">
    <property type="entry name" value="PROKAR_LIPOPROTEIN"/>
    <property type="match status" value="1"/>
</dbReference>
<dbReference type="Proteomes" id="UP000184394">
    <property type="component" value="Unassembled WGS sequence"/>
</dbReference>
<reference evidence="2 3" key="1">
    <citation type="submission" date="2016-11" db="EMBL/GenBank/DDBJ databases">
        <authorList>
            <person name="Jaros S."/>
            <person name="Januszkiewicz K."/>
            <person name="Wedrychowicz H."/>
        </authorList>
    </citation>
    <scope>NUCLEOTIDE SEQUENCE [LARGE SCALE GENOMIC DNA]</scope>
    <source>
        <strain evidence="2 3">Y1</strain>
    </source>
</reference>
<dbReference type="EMBL" id="FRCT01000001">
    <property type="protein sequence ID" value="SHM15350.1"/>
    <property type="molecule type" value="Genomic_DNA"/>
</dbReference>
<dbReference type="RefSeq" id="WP_072947983.1">
    <property type="nucleotide sequence ID" value="NZ_FRCT01000001.1"/>
</dbReference>
<feature type="compositionally biased region" description="Basic and acidic residues" evidence="1">
    <location>
        <begin position="41"/>
        <end position="63"/>
    </location>
</feature>
<evidence type="ECO:0000256" key="1">
    <source>
        <dbReference type="SAM" id="MobiDB-lite"/>
    </source>
</evidence>
<proteinExistence type="predicted"/>
<evidence type="ECO:0000313" key="2">
    <source>
        <dbReference type="EMBL" id="SHM15350.1"/>
    </source>
</evidence>
<dbReference type="OrthoDB" id="1821511at2"/>